<dbReference type="Pfam" id="PF00534">
    <property type="entry name" value="Glycos_transf_1"/>
    <property type="match status" value="1"/>
</dbReference>
<dbReference type="GO" id="GO:0016757">
    <property type="term" value="F:glycosyltransferase activity"/>
    <property type="evidence" value="ECO:0007669"/>
    <property type="project" value="InterPro"/>
</dbReference>
<protein>
    <recommendedName>
        <fullName evidence="1">Glycosyl transferase family 1 domain-containing protein</fullName>
    </recommendedName>
</protein>
<dbReference type="KEGG" id="pagb:AWM79_09040"/>
<dbReference type="SUPFAM" id="SSF53756">
    <property type="entry name" value="UDP-Glycosyltransferase/glycogen phosphorylase"/>
    <property type="match status" value="1"/>
</dbReference>
<dbReference type="STRING" id="46677.AWM79_09040"/>
<dbReference type="Gene3D" id="3.40.50.2000">
    <property type="entry name" value="Glycogen Phosphorylase B"/>
    <property type="match status" value="2"/>
</dbReference>
<reference evidence="2 3" key="1">
    <citation type="submission" date="2016-01" db="EMBL/GenBank/DDBJ databases">
        <authorList>
            <person name="McClelland M."/>
            <person name="Jain A."/>
            <person name="Saraogi P."/>
            <person name="Mendelson R."/>
            <person name="Westerman R."/>
            <person name="SanMiguel P."/>
            <person name="Csonka L."/>
        </authorList>
    </citation>
    <scope>NUCLEOTIDE SEQUENCE [LARGE SCALE GENOMIC DNA]</scope>
    <source>
        <strain evidence="2 3">NCPPB 2472</strain>
    </source>
</reference>
<gene>
    <name evidence="2" type="ORF">AWM79_09040</name>
</gene>
<dbReference type="PANTHER" id="PTHR45947:SF3">
    <property type="entry name" value="SULFOQUINOVOSYL TRANSFERASE SQD2"/>
    <property type="match status" value="1"/>
</dbReference>
<name>A0A0X1T066_PSEAA</name>
<dbReference type="EMBL" id="CP014135">
    <property type="protein sequence ID" value="AMB85442.1"/>
    <property type="molecule type" value="Genomic_DNA"/>
</dbReference>
<dbReference type="AlphaFoldDB" id="A0A0X1T066"/>
<dbReference type="InterPro" id="IPR050194">
    <property type="entry name" value="Glycosyltransferase_grp1"/>
</dbReference>
<evidence type="ECO:0000313" key="3">
    <source>
        <dbReference type="Proteomes" id="UP000063229"/>
    </source>
</evidence>
<proteinExistence type="predicted"/>
<keyword evidence="3" id="KW-1185">Reference proteome</keyword>
<organism evidence="2 3">
    <name type="scientific">Pseudomonas agarici</name>
    <dbReference type="NCBI Taxonomy" id="46677"/>
    <lineage>
        <taxon>Bacteria</taxon>
        <taxon>Pseudomonadati</taxon>
        <taxon>Pseudomonadota</taxon>
        <taxon>Gammaproteobacteria</taxon>
        <taxon>Pseudomonadales</taxon>
        <taxon>Pseudomonadaceae</taxon>
        <taxon>Pseudomonas</taxon>
    </lineage>
</organism>
<feature type="domain" description="Glycosyl transferase family 1" evidence="1">
    <location>
        <begin position="21"/>
        <end position="168"/>
    </location>
</feature>
<dbReference type="InterPro" id="IPR001296">
    <property type="entry name" value="Glyco_trans_1"/>
</dbReference>
<dbReference type="PANTHER" id="PTHR45947">
    <property type="entry name" value="SULFOQUINOVOSYL TRANSFERASE SQD2"/>
    <property type="match status" value="1"/>
</dbReference>
<sequence length="193" mass="21365">MVENSIPLEIVTEAIGSGKNCQIASAGRLCYQKNPSAFRELAIELQKEPASFLWIGDGDLKHQLLINGNLPANLRVTGWTSRELVANHLRLSDIFIMTSLWEGMPLALIEAQASGLPAIVLDVEGCKDIVIDGKTGFICQSIIEMQKKTRLLINDVALRKTMGAAARSMALERFSQDRMHNEILNVYNSRLNT</sequence>
<dbReference type="Proteomes" id="UP000063229">
    <property type="component" value="Chromosome"/>
</dbReference>
<evidence type="ECO:0000259" key="1">
    <source>
        <dbReference type="Pfam" id="PF00534"/>
    </source>
</evidence>
<evidence type="ECO:0000313" key="2">
    <source>
        <dbReference type="EMBL" id="AMB85442.1"/>
    </source>
</evidence>
<accession>A0A0X1T066</accession>